<organism evidence="1 2">
    <name type="scientific">Aulographum hederae CBS 113979</name>
    <dbReference type="NCBI Taxonomy" id="1176131"/>
    <lineage>
        <taxon>Eukaryota</taxon>
        <taxon>Fungi</taxon>
        <taxon>Dikarya</taxon>
        <taxon>Ascomycota</taxon>
        <taxon>Pezizomycotina</taxon>
        <taxon>Dothideomycetes</taxon>
        <taxon>Pleosporomycetidae</taxon>
        <taxon>Aulographales</taxon>
        <taxon>Aulographaceae</taxon>
    </lineage>
</organism>
<proteinExistence type="predicted"/>
<evidence type="ECO:0000313" key="2">
    <source>
        <dbReference type="Proteomes" id="UP000800041"/>
    </source>
</evidence>
<gene>
    <name evidence="1" type="ORF">K402DRAFT_391707</name>
</gene>
<accession>A0A6G1H5H7</accession>
<dbReference type="Proteomes" id="UP000800041">
    <property type="component" value="Unassembled WGS sequence"/>
</dbReference>
<dbReference type="OrthoDB" id="5301876at2759"/>
<sequence length="166" mass="18364">MGFTNPPFALFVLVDTSHDTLNAVLKDAYNATGVTWLELLSTSSYADTIKRDPKKSHPGSTAPVDESFKSPFVGKKVEDVAEWIMKKPDDVDVDSHFFAIVDRRAEKDTTLVVCRIGDKYLKGEELSAMRFSAHDASLHLGGMEFGLWEDFVGEDGKGGGLEKIEY</sequence>
<dbReference type="AlphaFoldDB" id="A0A6G1H5H7"/>
<protein>
    <submittedName>
        <fullName evidence="1">Uncharacterized protein</fullName>
    </submittedName>
</protein>
<name>A0A6G1H5H7_9PEZI</name>
<evidence type="ECO:0000313" key="1">
    <source>
        <dbReference type="EMBL" id="KAF1988476.1"/>
    </source>
</evidence>
<dbReference type="EMBL" id="ML977148">
    <property type="protein sequence ID" value="KAF1988476.1"/>
    <property type="molecule type" value="Genomic_DNA"/>
</dbReference>
<reference evidence="1" key="1">
    <citation type="journal article" date="2020" name="Stud. Mycol.">
        <title>101 Dothideomycetes genomes: a test case for predicting lifestyles and emergence of pathogens.</title>
        <authorList>
            <person name="Haridas S."/>
            <person name="Albert R."/>
            <person name="Binder M."/>
            <person name="Bloem J."/>
            <person name="Labutti K."/>
            <person name="Salamov A."/>
            <person name="Andreopoulos B."/>
            <person name="Baker S."/>
            <person name="Barry K."/>
            <person name="Bills G."/>
            <person name="Bluhm B."/>
            <person name="Cannon C."/>
            <person name="Castanera R."/>
            <person name="Culley D."/>
            <person name="Daum C."/>
            <person name="Ezra D."/>
            <person name="Gonzalez J."/>
            <person name="Henrissat B."/>
            <person name="Kuo A."/>
            <person name="Liang C."/>
            <person name="Lipzen A."/>
            <person name="Lutzoni F."/>
            <person name="Magnuson J."/>
            <person name="Mondo S."/>
            <person name="Nolan M."/>
            <person name="Ohm R."/>
            <person name="Pangilinan J."/>
            <person name="Park H.-J."/>
            <person name="Ramirez L."/>
            <person name="Alfaro M."/>
            <person name="Sun H."/>
            <person name="Tritt A."/>
            <person name="Yoshinaga Y."/>
            <person name="Zwiers L.-H."/>
            <person name="Turgeon B."/>
            <person name="Goodwin S."/>
            <person name="Spatafora J."/>
            <person name="Crous P."/>
            <person name="Grigoriev I."/>
        </authorList>
    </citation>
    <scope>NUCLEOTIDE SEQUENCE</scope>
    <source>
        <strain evidence="1">CBS 113979</strain>
    </source>
</reference>
<keyword evidence="2" id="KW-1185">Reference proteome</keyword>